<feature type="compositionally biased region" description="Basic and acidic residues" evidence="11">
    <location>
        <begin position="1508"/>
        <end position="1518"/>
    </location>
</feature>
<dbReference type="OrthoDB" id="510532at2759"/>
<keyword evidence="14" id="KW-1185">Reference proteome</keyword>
<dbReference type="PANTHER" id="PTHR44329">
    <property type="entry name" value="SERINE/THREONINE-PROTEIN KINASE TNNI3K-RELATED"/>
    <property type="match status" value="1"/>
</dbReference>
<evidence type="ECO:0000313" key="14">
    <source>
        <dbReference type="Proteomes" id="UP000239899"/>
    </source>
</evidence>
<feature type="domain" description="Protein kinase" evidence="12">
    <location>
        <begin position="464"/>
        <end position="713"/>
    </location>
</feature>
<dbReference type="EMBL" id="LHPG02000001">
    <property type="protein sequence ID" value="PRW61554.1"/>
    <property type="molecule type" value="Genomic_DNA"/>
</dbReference>
<organism evidence="13 14">
    <name type="scientific">Chlorella sorokiniana</name>
    <name type="common">Freshwater green alga</name>
    <dbReference type="NCBI Taxonomy" id="3076"/>
    <lineage>
        <taxon>Eukaryota</taxon>
        <taxon>Viridiplantae</taxon>
        <taxon>Chlorophyta</taxon>
        <taxon>core chlorophytes</taxon>
        <taxon>Trebouxiophyceae</taxon>
        <taxon>Chlorellales</taxon>
        <taxon>Chlorellaceae</taxon>
        <taxon>Chlorella clade</taxon>
        <taxon>Chlorella</taxon>
    </lineage>
</organism>
<name>A0A2P6U5G4_CHLSO</name>
<evidence type="ECO:0000256" key="1">
    <source>
        <dbReference type="ARBA" id="ARBA00012513"/>
    </source>
</evidence>
<dbReference type="Proteomes" id="UP000239899">
    <property type="component" value="Unassembled WGS sequence"/>
</dbReference>
<keyword evidence="5" id="KW-0418">Kinase</keyword>
<dbReference type="PROSITE" id="PS50011">
    <property type="entry name" value="PROTEIN_KINASE_DOM"/>
    <property type="match status" value="1"/>
</dbReference>
<feature type="compositionally biased region" description="Low complexity" evidence="11">
    <location>
        <begin position="1560"/>
        <end position="1570"/>
    </location>
</feature>
<dbReference type="InterPro" id="IPR036278">
    <property type="entry name" value="Sialidase_sf"/>
</dbReference>
<evidence type="ECO:0000256" key="9">
    <source>
        <dbReference type="PROSITE-ProRule" id="PRU10141"/>
    </source>
</evidence>
<dbReference type="GO" id="GO:0004674">
    <property type="term" value="F:protein serine/threonine kinase activity"/>
    <property type="evidence" value="ECO:0007669"/>
    <property type="project" value="UniProtKB-KW"/>
</dbReference>
<proteinExistence type="predicted"/>
<evidence type="ECO:0000256" key="5">
    <source>
        <dbReference type="ARBA" id="ARBA00022777"/>
    </source>
</evidence>
<feature type="compositionally biased region" description="Low complexity" evidence="11">
    <location>
        <begin position="1457"/>
        <end position="1503"/>
    </location>
</feature>
<dbReference type="GO" id="GO:0005524">
    <property type="term" value="F:ATP binding"/>
    <property type="evidence" value="ECO:0007669"/>
    <property type="project" value="UniProtKB-UniRule"/>
</dbReference>
<dbReference type="PROSITE" id="PS00107">
    <property type="entry name" value="PROTEIN_KINASE_ATP"/>
    <property type="match status" value="1"/>
</dbReference>
<dbReference type="EC" id="2.7.11.1" evidence="1"/>
<dbReference type="InterPro" id="IPR017441">
    <property type="entry name" value="Protein_kinase_ATP_BS"/>
</dbReference>
<feature type="compositionally biased region" description="Basic and acidic residues" evidence="11">
    <location>
        <begin position="1537"/>
        <end position="1559"/>
    </location>
</feature>
<dbReference type="Gene3D" id="1.10.510.10">
    <property type="entry name" value="Transferase(Phosphotransferase) domain 1"/>
    <property type="match status" value="1"/>
</dbReference>
<dbReference type="PROSITE" id="PS00108">
    <property type="entry name" value="PROTEIN_KINASE_ST"/>
    <property type="match status" value="1"/>
</dbReference>
<comment type="catalytic activity">
    <reaction evidence="8">
        <text>L-seryl-[protein] + ATP = O-phospho-L-seryl-[protein] + ADP + H(+)</text>
        <dbReference type="Rhea" id="RHEA:17989"/>
        <dbReference type="Rhea" id="RHEA-COMP:9863"/>
        <dbReference type="Rhea" id="RHEA-COMP:11604"/>
        <dbReference type="ChEBI" id="CHEBI:15378"/>
        <dbReference type="ChEBI" id="CHEBI:29999"/>
        <dbReference type="ChEBI" id="CHEBI:30616"/>
        <dbReference type="ChEBI" id="CHEBI:83421"/>
        <dbReference type="ChEBI" id="CHEBI:456216"/>
        <dbReference type="EC" id="2.7.11.1"/>
    </reaction>
</comment>
<feature type="compositionally biased region" description="Low complexity" evidence="11">
    <location>
        <begin position="1519"/>
        <end position="1536"/>
    </location>
</feature>
<evidence type="ECO:0000256" key="10">
    <source>
        <dbReference type="SAM" id="Coils"/>
    </source>
</evidence>
<gene>
    <name evidence="13" type="ORF">C2E21_0364</name>
</gene>
<dbReference type="PANTHER" id="PTHR44329:SF285">
    <property type="entry name" value="V-MOS MOLONEY MURINE SARCOMA VIRAL ONCO HOMOLOG"/>
    <property type="match status" value="1"/>
</dbReference>
<dbReference type="SUPFAM" id="SSF56112">
    <property type="entry name" value="Protein kinase-like (PK-like)"/>
    <property type="match status" value="1"/>
</dbReference>
<dbReference type="STRING" id="3076.A0A2P6U5G4"/>
<keyword evidence="3" id="KW-0808">Transferase</keyword>
<dbReference type="InterPro" id="IPR008271">
    <property type="entry name" value="Ser/Thr_kinase_AS"/>
</dbReference>
<evidence type="ECO:0000256" key="7">
    <source>
        <dbReference type="ARBA" id="ARBA00047899"/>
    </source>
</evidence>
<comment type="caution">
    <text evidence="13">The sequence shown here is derived from an EMBL/GenBank/DDBJ whole genome shotgun (WGS) entry which is preliminary data.</text>
</comment>
<evidence type="ECO:0000256" key="4">
    <source>
        <dbReference type="ARBA" id="ARBA00022741"/>
    </source>
</evidence>
<reference evidence="13 14" key="1">
    <citation type="journal article" date="2018" name="Plant J.">
        <title>Genome sequences of Chlorella sorokiniana UTEX 1602 and Micractinium conductrix SAG 241.80: implications to maltose excretion by a green alga.</title>
        <authorList>
            <person name="Arriola M.B."/>
            <person name="Velmurugan N."/>
            <person name="Zhang Y."/>
            <person name="Plunkett M.H."/>
            <person name="Hondzo H."/>
            <person name="Barney B.M."/>
        </authorList>
    </citation>
    <scope>NUCLEOTIDE SEQUENCE [LARGE SCALE GENOMIC DNA]</scope>
    <source>
        <strain evidence="14">UTEX 1602</strain>
    </source>
</reference>
<evidence type="ECO:0000256" key="2">
    <source>
        <dbReference type="ARBA" id="ARBA00022527"/>
    </source>
</evidence>
<sequence>MPPLALSGPSVQVTTAFPLSRVFDVATFKFKEISGQGLLEGDVPCPKSLEAGRCVLTNFVEAILQCYSSGGWCKSATIYLNGTDGCSSRPVMVLSSALPSPDNMFVSQGVSTLLDFDPVLPWPWFLYESEGRYLPATQAELEANNASLQANGTAFYGCVLGQCVASGKQVALIDAVASPEDCCRLCSQRYEGSAIANASVPCNAWNHCERDEGCAWAGSKDNPTPLRLAKGQCELRYQEIANITAGFPLFVMAKGQQSEFECGSPVSFWAPDLPGFTKLPGRGSLTYGRYNCSGSLRPGYDCTPPPNTLDNLAKGCLQDPLCLSMPIKQMLPPPTGLDEAGRSSLAWQPPKYVNSSSRFRGYYKNTRGPETTLFVPTTVMYVVEGGKGAGSSSGLSAGAGLSSEHSPLPELVRHVEEHDAAAARSLGLAALASEHVLLSANTLPPRLREWVVDPSAVEYLRWPNGSPIEIGRGASARVYKALLNGETVAAKEVDIGQSPALQEAFITECLRLQQLRHPNIVQLMGVAVSGTKGVVLLEYAEGRDLRAALDVRAAGTDERLFSWHRRGKRVALQLARALNYLHSNKSVVHLDVKSPNVLLTAAGDARLADVGFSRQKLNTFLSDVHLAGTLAWAAPELLMGNQKITSAVDVYSFGVVLWEIITGQRPQRGQLRTPHVPHECCEEASALLVECLDSDPAARPPAGQLVARLNNLVYAPAQPPASIYQSLRLAADAARQWLGVDAAQLQPPAGEAASPAPQMACEEGVTTEGAGNCGFASNITSLTQGQQQVLRELREALNAARSERDGAKQDLAEARKQLEELQHTLETTTKSVSSMHEWTEEIKFDLDKHRRQFSPADKISEQPAGAIVRIDSKGQFVASPSLVKLPNGRLLAALERSVSWGVTQETTMKLIYSSNDGGASWQRTALVGPMNWPQLFSCASGVYLLGTERHFSPDNNLVISKMLDEEGKQWSVPTRITHGLSVVSANTGVDVSRGRVTKSFEVIPSMAKPIVATKLTQDVQIGIQGGVGGPTWQQSPMLELAVASTQGFVQYTLVKVPHGDKAVFFRIDEIKGDNRIRARLERFNLFWQTSSITLPVNSSLQVASSSQVYGGVDWVATAISADENADLRSPEAWVMANGVGNPASMYSHEMRTLFDAAFRGDADVRKSIIGFDVQGLNTSSAWEAGFGSIYWMEGVATRLVDRHGGNGKLLSIMRVNNDMLCDLAAVIEFDDSSLLPAAPQPEGQQAQQAQPSAAEKGQMRARFLRYTFVPGLGVGHPAILYDEVSDLYWMVSNINRDATRNWKQPDAPDQHNPQLHITLFSKCEVDRSTLGLFYSPNLVSWVLAGMVDYHINLGRHFAYPHMLIDGRDLLIVSRAAFAPWARSADAPLNEFYNNHNSNTIAFHRVRNFRHYANQEWAAYQGPYSSSPRRTAMKDEVEMEDTRFSEWLKQRQAAEAAAAAADAAARAAAQQPQQQAQGQQPPQQQQQQEQQQQQQQQDQQQQQPVENQPKQEKQGEEPKGQQAPAAQEAAQQQAAGEVEQKQDTKQQQEPAAKQEAEAKQQEATPQQQQQKQGERLRQQHEHKEREDGKGEGKR</sequence>
<dbReference type="SMART" id="SM00220">
    <property type="entry name" value="S_TKc"/>
    <property type="match status" value="1"/>
</dbReference>
<evidence type="ECO:0000256" key="6">
    <source>
        <dbReference type="ARBA" id="ARBA00022840"/>
    </source>
</evidence>
<evidence type="ECO:0000256" key="11">
    <source>
        <dbReference type="SAM" id="MobiDB-lite"/>
    </source>
</evidence>
<keyword evidence="2" id="KW-0723">Serine/threonine-protein kinase</keyword>
<dbReference type="InterPro" id="IPR011009">
    <property type="entry name" value="Kinase-like_dom_sf"/>
</dbReference>
<comment type="catalytic activity">
    <reaction evidence="7">
        <text>L-threonyl-[protein] + ATP = O-phospho-L-threonyl-[protein] + ADP + H(+)</text>
        <dbReference type="Rhea" id="RHEA:46608"/>
        <dbReference type="Rhea" id="RHEA-COMP:11060"/>
        <dbReference type="Rhea" id="RHEA-COMP:11605"/>
        <dbReference type="ChEBI" id="CHEBI:15378"/>
        <dbReference type="ChEBI" id="CHEBI:30013"/>
        <dbReference type="ChEBI" id="CHEBI:30616"/>
        <dbReference type="ChEBI" id="CHEBI:61977"/>
        <dbReference type="ChEBI" id="CHEBI:456216"/>
        <dbReference type="EC" id="2.7.11.1"/>
    </reaction>
</comment>
<dbReference type="Gene3D" id="1.10.287.2610">
    <property type="match status" value="1"/>
</dbReference>
<evidence type="ECO:0000256" key="8">
    <source>
        <dbReference type="ARBA" id="ARBA00048679"/>
    </source>
</evidence>
<feature type="compositionally biased region" description="Basic and acidic residues" evidence="11">
    <location>
        <begin position="1571"/>
        <end position="1593"/>
    </location>
</feature>
<keyword evidence="10" id="KW-0175">Coiled coil</keyword>
<keyword evidence="6 9" id="KW-0067">ATP-binding</keyword>
<dbReference type="InterPro" id="IPR051681">
    <property type="entry name" value="Ser/Thr_Kinases-Pseudokinases"/>
</dbReference>
<feature type="region of interest" description="Disordered" evidence="11">
    <location>
        <begin position="1457"/>
        <end position="1593"/>
    </location>
</feature>
<dbReference type="CDD" id="cd15482">
    <property type="entry name" value="Sialidase_non-viral"/>
    <property type="match status" value="1"/>
</dbReference>
<feature type="coiled-coil region" evidence="10">
    <location>
        <begin position="783"/>
        <end position="831"/>
    </location>
</feature>
<evidence type="ECO:0000313" key="13">
    <source>
        <dbReference type="EMBL" id="PRW61554.1"/>
    </source>
</evidence>
<dbReference type="Pfam" id="PF00069">
    <property type="entry name" value="Pkinase"/>
    <property type="match status" value="1"/>
</dbReference>
<dbReference type="SUPFAM" id="SSF50939">
    <property type="entry name" value="Sialidases"/>
    <property type="match status" value="1"/>
</dbReference>
<accession>A0A2P6U5G4</accession>
<protein>
    <recommendedName>
        <fullName evidence="1">non-specific serine/threonine protein kinase</fullName>
        <ecNumber evidence="1">2.7.11.1</ecNumber>
    </recommendedName>
</protein>
<feature type="binding site" evidence="9">
    <location>
        <position position="491"/>
    </location>
    <ligand>
        <name>ATP</name>
        <dbReference type="ChEBI" id="CHEBI:30616"/>
    </ligand>
</feature>
<keyword evidence="4 9" id="KW-0547">Nucleotide-binding</keyword>
<evidence type="ECO:0000256" key="3">
    <source>
        <dbReference type="ARBA" id="ARBA00022679"/>
    </source>
</evidence>
<evidence type="ECO:0000259" key="12">
    <source>
        <dbReference type="PROSITE" id="PS50011"/>
    </source>
</evidence>
<dbReference type="InterPro" id="IPR000719">
    <property type="entry name" value="Prot_kinase_dom"/>
</dbReference>